<keyword evidence="1" id="KW-0472">Membrane</keyword>
<sequence>MAPGPIHLSISRPTALYTPLSPYRDSASPMSLSSNLLCPERENTRSSSPPSPASVESFDILDSIAWRRGYTSYDTHDVRTRAYDVLEKRWKRSRGQIIVALLLFVLFVVGCSVGGWAAIRYEKGQLVDACAKREGGERCNSDNTWAKCVATNGVGYCEGIM</sequence>
<keyword evidence="1" id="KW-0812">Transmembrane</keyword>
<dbReference type="AlphaFoldDB" id="A0A6A6S8E8"/>
<dbReference type="OrthoDB" id="3686095at2759"/>
<dbReference type="Proteomes" id="UP000799753">
    <property type="component" value="Unassembled WGS sequence"/>
</dbReference>
<dbReference type="EMBL" id="MU006780">
    <property type="protein sequence ID" value="KAF2643482.1"/>
    <property type="molecule type" value="Genomic_DNA"/>
</dbReference>
<gene>
    <name evidence="2" type="ORF">P280DRAFT_254183</name>
</gene>
<keyword evidence="1" id="KW-1133">Transmembrane helix</keyword>
<protein>
    <submittedName>
        <fullName evidence="2">Uncharacterized protein</fullName>
    </submittedName>
</protein>
<name>A0A6A6S8E8_9PLEO</name>
<evidence type="ECO:0000313" key="2">
    <source>
        <dbReference type="EMBL" id="KAF2643482.1"/>
    </source>
</evidence>
<proteinExistence type="predicted"/>
<accession>A0A6A6S8E8</accession>
<reference evidence="2" key="1">
    <citation type="journal article" date="2020" name="Stud. Mycol.">
        <title>101 Dothideomycetes genomes: a test case for predicting lifestyles and emergence of pathogens.</title>
        <authorList>
            <person name="Haridas S."/>
            <person name="Albert R."/>
            <person name="Binder M."/>
            <person name="Bloem J."/>
            <person name="Labutti K."/>
            <person name="Salamov A."/>
            <person name="Andreopoulos B."/>
            <person name="Baker S."/>
            <person name="Barry K."/>
            <person name="Bills G."/>
            <person name="Bluhm B."/>
            <person name="Cannon C."/>
            <person name="Castanera R."/>
            <person name="Culley D."/>
            <person name="Daum C."/>
            <person name="Ezra D."/>
            <person name="Gonzalez J."/>
            <person name="Henrissat B."/>
            <person name="Kuo A."/>
            <person name="Liang C."/>
            <person name="Lipzen A."/>
            <person name="Lutzoni F."/>
            <person name="Magnuson J."/>
            <person name="Mondo S."/>
            <person name="Nolan M."/>
            <person name="Ohm R."/>
            <person name="Pangilinan J."/>
            <person name="Park H.-J."/>
            <person name="Ramirez L."/>
            <person name="Alfaro M."/>
            <person name="Sun H."/>
            <person name="Tritt A."/>
            <person name="Yoshinaga Y."/>
            <person name="Zwiers L.-H."/>
            <person name="Turgeon B."/>
            <person name="Goodwin S."/>
            <person name="Spatafora J."/>
            <person name="Crous P."/>
            <person name="Grigoriev I."/>
        </authorList>
    </citation>
    <scope>NUCLEOTIDE SEQUENCE</scope>
    <source>
        <strain evidence="2">CBS 473.64</strain>
    </source>
</reference>
<evidence type="ECO:0000256" key="1">
    <source>
        <dbReference type="SAM" id="Phobius"/>
    </source>
</evidence>
<evidence type="ECO:0000313" key="3">
    <source>
        <dbReference type="Proteomes" id="UP000799753"/>
    </source>
</evidence>
<organism evidence="2 3">
    <name type="scientific">Massarina eburnea CBS 473.64</name>
    <dbReference type="NCBI Taxonomy" id="1395130"/>
    <lineage>
        <taxon>Eukaryota</taxon>
        <taxon>Fungi</taxon>
        <taxon>Dikarya</taxon>
        <taxon>Ascomycota</taxon>
        <taxon>Pezizomycotina</taxon>
        <taxon>Dothideomycetes</taxon>
        <taxon>Pleosporomycetidae</taxon>
        <taxon>Pleosporales</taxon>
        <taxon>Massarineae</taxon>
        <taxon>Massarinaceae</taxon>
        <taxon>Massarina</taxon>
    </lineage>
</organism>
<feature type="transmembrane region" description="Helical" evidence="1">
    <location>
        <begin position="97"/>
        <end position="119"/>
    </location>
</feature>
<keyword evidence="3" id="KW-1185">Reference proteome</keyword>